<organism evidence="3 4">
    <name type="scientific">Thalassoglobus polymorphus</name>
    <dbReference type="NCBI Taxonomy" id="2527994"/>
    <lineage>
        <taxon>Bacteria</taxon>
        <taxon>Pseudomonadati</taxon>
        <taxon>Planctomycetota</taxon>
        <taxon>Planctomycetia</taxon>
        <taxon>Planctomycetales</taxon>
        <taxon>Planctomycetaceae</taxon>
        <taxon>Thalassoglobus</taxon>
    </lineage>
</organism>
<accession>A0A517QHZ6</accession>
<evidence type="ECO:0000313" key="3">
    <source>
        <dbReference type="EMBL" id="QDT31259.1"/>
    </source>
</evidence>
<reference evidence="3 4" key="1">
    <citation type="submission" date="2019-02" db="EMBL/GenBank/DDBJ databases">
        <title>Deep-cultivation of Planctomycetes and their phenomic and genomic characterization uncovers novel biology.</title>
        <authorList>
            <person name="Wiegand S."/>
            <person name="Jogler M."/>
            <person name="Boedeker C."/>
            <person name="Pinto D."/>
            <person name="Vollmers J."/>
            <person name="Rivas-Marin E."/>
            <person name="Kohn T."/>
            <person name="Peeters S.H."/>
            <person name="Heuer A."/>
            <person name="Rast P."/>
            <person name="Oberbeckmann S."/>
            <person name="Bunk B."/>
            <person name="Jeske O."/>
            <person name="Meyerdierks A."/>
            <person name="Storesund J.E."/>
            <person name="Kallscheuer N."/>
            <person name="Luecker S."/>
            <person name="Lage O.M."/>
            <person name="Pohl T."/>
            <person name="Merkel B.J."/>
            <person name="Hornburger P."/>
            <person name="Mueller R.-W."/>
            <person name="Bruemmer F."/>
            <person name="Labrenz M."/>
            <person name="Spormann A.M."/>
            <person name="Op den Camp H."/>
            <person name="Overmann J."/>
            <person name="Amann R."/>
            <person name="Jetten M.S.M."/>
            <person name="Mascher T."/>
            <person name="Medema M.H."/>
            <person name="Devos D.P."/>
            <person name="Kaster A.-K."/>
            <person name="Ovreas L."/>
            <person name="Rohde M."/>
            <person name="Galperin M.Y."/>
            <person name="Jogler C."/>
        </authorList>
    </citation>
    <scope>NUCLEOTIDE SEQUENCE [LARGE SCALE GENOMIC DNA]</scope>
    <source>
        <strain evidence="3 4">Mal48</strain>
    </source>
</reference>
<keyword evidence="2" id="KW-0732">Signal</keyword>
<feature type="chain" id="PRO_5022147152" evidence="2">
    <location>
        <begin position="38"/>
        <end position="201"/>
    </location>
</feature>
<protein>
    <submittedName>
        <fullName evidence="3">Uncharacterized protein</fullName>
    </submittedName>
</protein>
<sequence length="201" mass="22908" precursor="true">MMDAPQLPPKNIFFRLSQSVAALCLLALATQPSNLHAQENSVVPPAPTPTIAPKTVTPEQPPLPPRVVKAMKPQLPENPVAQPQKGQKPLDGAKWAIQITPSNAKKVNVNEKSYEAVYNSIPYRRSEYLANPSYRHDTTVEIMFGQMRNTVVHRTDTPQRIVNPRPNIYEPRLYREMEFWNYPGRFFRYFPGFSPLVNPLF</sequence>
<evidence type="ECO:0000256" key="2">
    <source>
        <dbReference type="SAM" id="SignalP"/>
    </source>
</evidence>
<name>A0A517QHZ6_9PLAN</name>
<evidence type="ECO:0000313" key="4">
    <source>
        <dbReference type="Proteomes" id="UP000315724"/>
    </source>
</evidence>
<dbReference type="AlphaFoldDB" id="A0A517QHZ6"/>
<dbReference type="Proteomes" id="UP000315724">
    <property type="component" value="Chromosome"/>
</dbReference>
<evidence type="ECO:0000256" key="1">
    <source>
        <dbReference type="SAM" id="MobiDB-lite"/>
    </source>
</evidence>
<proteinExistence type="predicted"/>
<keyword evidence="4" id="KW-1185">Reference proteome</keyword>
<dbReference type="EMBL" id="CP036267">
    <property type="protein sequence ID" value="QDT31259.1"/>
    <property type="molecule type" value="Genomic_DNA"/>
</dbReference>
<dbReference type="KEGG" id="tpol:Mal48_04920"/>
<feature type="signal peptide" evidence="2">
    <location>
        <begin position="1"/>
        <end position="37"/>
    </location>
</feature>
<feature type="region of interest" description="Disordered" evidence="1">
    <location>
        <begin position="38"/>
        <end position="63"/>
    </location>
</feature>
<gene>
    <name evidence="3" type="ORF">Mal48_04920</name>
</gene>